<evidence type="ECO:0000313" key="2">
    <source>
        <dbReference type="Proteomes" id="UP001165065"/>
    </source>
</evidence>
<name>A0A9W7LDH2_9STRA</name>
<organism evidence="1 2">
    <name type="scientific">Triparma columacea</name>
    <dbReference type="NCBI Taxonomy" id="722753"/>
    <lineage>
        <taxon>Eukaryota</taxon>
        <taxon>Sar</taxon>
        <taxon>Stramenopiles</taxon>
        <taxon>Ochrophyta</taxon>
        <taxon>Bolidophyceae</taxon>
        <taxon>Parmales</taxon>
        <taxon>Triparmaceae</taxon>
        <taxon>Triparma</taxon>
    </lineage>
</organism>
<evidence type="ECO:0000313" key="1">
    <source>
        <dbReference type="EMBL" id="GMI45731.1"/>
    </source>
</evidence>
<sequence>MTSKPTPSMPLPSIPLTSLLSLTSSIDSLHVPSSGLDKSMKLLGYTCSLLSNILHIEGVGCPPDLPKGLQSVGDEMSIARYATRLCTGIPSTINALRTNSWAWGDLDVEKEIDDEERGVYPYTNKAPHAVDLVEKSLPWSMAFYYPLEHLAYAGWNMKGLIWDSSSTGKGGNRDEGRWWKANTISAVSCWAWLWYIVGDIVVQAERIYRIGAILKKLEGAQSKESVRVKLLSAMRTHKVMLAREVLFLLPGVHWSRLDWAENPWMKKWQVDMLMWMEAVVGWGNEIAIKYGY</sequence>
<reference evidence="2" key="1">
    <citation type="journal article" date="2023" name="Commun. Biol.">
        <title>Genome analysis of Parmales, the sister group of diatoms, reveals the evolutionary specialization of diatoms from phago-mixotrophs to photoautotrophs.</title>
        <authorList>
            <person name="Ban H."/>
            <person name="Sato S."/>
            <person name="Yoshikawa S."/>
            <person name="Yamada K."/>
            <person name="Nakamura Y."/>
            <person name="Ichinomiya M."/>
            <person name="Sato N."/>
            <person name="Blanc-Mathieu R."/>
            <person name="Endo H."/>
            <person name="Kuwata A."/>
            <person name="Ogata H."/>
        </authorList>
    </citation>
    <scope>NUCLEOTIDE SEQUENCE [LARGE SCALE GENOMIC DNA]</scope>
</reference>
<dbReference type="AlphaFoldDB" id="A0A9W7LDH2"/>
<proteinExistence type="predicted"/>
<gene>
    <name evidence="1" type="ORF">TrCOL_g6915</name>
</gene>
<dbReference type="Proteomes" id="UP001165065">
    <property type="component" value="Unassembled WGS sequence"/>
</dbReference>
<dbReference type="PANTHER" id="PTHR12652">
    <property type="entry name" value="PEROXISOMAL BIOGENESIS FACTOR 11"/>
    <property type="match status" value="1"/>
</dbReference>
<accession>A0A9W7LDH2</accession>
<comment type="caution">
    <text evidence="1">The sequence shown here is derived from an EMBL/GenBank/DDBJ whole genome shotgun (WGS) entry which is preliminary data.</text>
</comment>
<dbReference type="EMBL" id="BRYA01000262">
    <property type="protein sequence ID" value="GMI45731.1"/>
    <property type="molecule type" value="Genomic_DNA"/>
</dbReference>
<dbReference type="OrthoDB" id="10005898at2759"/>
<keyword evidence="2" id="KW-1185">Reference proteome</keyword>
<protein>
    <submittedName>
        <fullName evidence="1">Uncharacterized protein</fullName>
    </submittedName>
</protein>